<keyword evidence="9" id="KW-0233">DNA recombination</keyword>
<evidence type="ECO:0000313" key="12">
    <source>
        <dbReference type="Proteomes" id="UP001151760"/>
    </source>
</evidence>
<evidence type="ECO:0000256" key="9">
    <source>
        <dbReference type="ARBA" id="ARBA00023172"/>
    </source>
</evidence>
<keyword evidence="2" id="KW-0479">Metal-binding</keyword>
<evidence type="ECO:0000256" key="6">
    <source>
        <dbReference type="ARBA" id="ARBA00022908"/>
    </source>
</evidence>
<dbReference type="SUPFAM" id="SSF53098">
    <property type="entry name" value="Ribonuclease H-like"/>
    <property type="match status" value="1"/>
</dbReference>
<dbReference type="EMBL" id="BQNB010017598">
    <property type="protein sequence ID" value="GJT65049.1"/>
    <property type="molecule type" value="Genomic_DNA"/>
</dbReference>
<dbReference type="PROSITE" id="PS50994">
    <property type="entry name" value="INTEGRASE"/>
    <property type="match status" value="1"/>
</dbReference>
<keyword evidence="3" id="KW-0255">Endonuclease</keyword>
<reference evidence="11" key="2">
    <citation type="submission" date="2022-01" db="EMBL/GenBank/DDBJ databases">
        <authorList>
            <person name="Yamashiro T."/>
            <person name="Shiraishi A."/>
            <person name="Satake H."/>
            <person name="Nakayama K."/>
        </authorList>
    </citation>
    <scope>NUCLEOTIDE SEQUENCE</scope>
</reference>
<keyword evidence="8" id="KW-0808">Transferase</keyword>
<keyword evidence="7" id="KW-0695">RNA-directed DNA polymerase</keyword>
<evidence type="ECO:0000256" key="3">
    <source>
        <dbReference type="ARBA" id="ARBA00022759"/>
    </source>
</evidence>
<dbReference type="InterPro" id="IPR012337">
    <property type="entry name" value="RNaseH-like_sf"/>
</dbReference>
<comment type="caution">
    <text evidence="11">The sequence shown here is derived from an EMBL/GenBank/DDBJ whole genome shotgun (WGS) entry which is preliminary data.</text>
</comment>
<keyword evidence="5" id="KW-0460">Magnesium</keyword>
<keyword evidence="8" id="KW-0548">Nucleotidyltransferase</keyword>
<dbReference type="PANTHER" id="PTHR42648">
    <property type="entry name" value="TRANSPOSASE, PUTATIVE-RELATED"/>
    <property type="match status" value="1"/>
</dbReference>
<evidence type="ECO:0000256" key="5">
    <source>
        <dbReference type="ARBA" id="ARBA00022842"/>
    </source>
</evidence>
<dbReference type="InterPro" id="IPR036397">
    <property type="entry name" value="RNaseH_sf"/>
</dbReference>
<reference evidence="11" key="1">
    <citation type="journal article" date="2022" name="Int. J. Mol. Sci.">
        <title>Draft Genome of Tanacetum Coccineum: Genomic Comparison of Closely Related Tanacetum-Family Plants.</title>
        <authorList>
            <person name="Yamashiro T."/>
            <person name="Shiraishi A."/>
            <person name="Nakayama K."/>
            <person name="Satake H."/>
        </authorList>
    </citation>
    <scope>NUCLEOTIDE SEQUENCE</scope>
</reference>
<organism evidence="11 12">
    <name type="scientific">Tanacetum coccineum</name>
    <dbReference type="NCBI Taxonomy" id="301880"/>
    <lineage>
        <taxon>Eukaryota</taxon>
        <taxon>Viridiplantae</taxon>
        <taxon>Streptophyta</taxon>
        <taxon>Embryophyta</taxon>
        <taxon>Tracheophyta</taxon>
        <taxon>Spermatophyta</taxon>
        <taxon>Magnoliopsida</taxon>
        <taxon>eudicotyledons</taxon>
        <taxon>Gunneridae</taxon>
        <taxon>Pentapetalae</taxon>
        <taxon>asterids</taxon>
        <taxon>campanulids</taxon>
        <taxon>Asterales</taxon>
        <taxon>Asteraceae</taxon>
        <taxon>Asteroideae</taxon>
        <taxon>Anthemideae</taxon>
        <taxon>Anthemidinae</taxon>
        <taxon>Tanacetum</taxon>
    </lineage>
</organism>
<name>A0ABQ5FPI2_9ASTR</name>
<gene>
    <name evidence="11" type="ORF">Tco_1016529</name>
</gene>
<evidence type="ECO:0000256" key="8">
    <source>
        <dbReference type="ARBA" id="ARBA00022932"/>
    </source>
</evidence>
<evidence type="ECO:0000313" key="11">
    <source>
        <dbReference type="EMBL" id="GJT65049.1"/>
    </source>
</evidence>
<keyword evidence="4" id="KW-0378">Hydrolase</keyword>
<evidence type="ECO:0000256" key="7">
    <source>
        <dbReference type="ARBA" id="ARBA00022918"/>
    </source>
</evidence>
<keyword evidence="1" id="KW-0540">Nuclease</keyword>
<sequence length="644" mass="74581">MLTKPQVFYDDTHKQALGYQNPFYLKKAQRIKPTLYDGSVLPSQHVASLVIDDEETLILEEASRSKMLAKQNDPMSKEKKVNTTPINYVELNRLSKDFDVMICVMNSIFVFDDVNVEMQSSKSCVKCVDLDVELLNKQNAYNDLLKSYSQLEKYCISLELTMQLNQEIFQKDSLSNNQNTLEIPEYFENNDLKAQLQAKDTTIFKLKEHIKSMRENEKEEKVKHEIDEIETINIELEHSVAKLFSKNEHLHKEIVHLKKIYNDQFDSIKKTCALSKEHDDSLTAQLNSKSMENTDLKRQIQDRLDIEPLSHRLKNNRDAHEDYLKKTIENTDTIHRLVEHARTQNPSTLRLCLHVYKIRPGIVSICFSDMALRETQKPEIKVYSRRPKQVKSVVSSKKAKIVESKIANNSEPTHLWESNAIDVPSSSSLVNDMLSRLSSGVVRNLFSFGQFYDADLEVSFRENTCFIRNLEGFDLLSSSRDTNLYTISLYDMLKTSLICLLSKASKTKSWLWHRWLSHLNFACALGKSKKSSHQPKAEDTNQEKLYLLHMDLCGPMRVESINGKKYILVIVDDYSRFTWVRFLRSNDEALDAITKCIKNTKVRLNATVRNVRTDNETEFVNQTLCDFYKNVSISHQTSVARTPQ</sequence>
<dbReference type="InterPro" id="IPR001584">
    <property type="entry name" value="Integrase_cat-core"/>
</dbReference>
<protein>
    <submittedName>
        <fullName evidence="11">Retrovirus-related pol polyprotein from transposon TNT 1-94</fullName>
    </submittedName>
</protein>
<dbReference type="Gene3D" id="3.30.420.10">
    <property type="entry name" value="Ribonuclease H-like superfamily/Ribonuclease H"/>
    <property type="match status" value="1"/>
</dbReference>
<evidence type="ECO:0000256" key="4">
    <source>
        <dbReference type="ARBA" id="ARBA00022801"/>
    </source>
</evidence>
<evidence type="ECO:0000259" key="10">
    <source>
        <dbReference type="PROSITE" id="PS50994"/>
    </source>
</evidence>
<dbReference type="InterPro" id="IPR039537">
    <property type="entry name" value="Retrotran_Ty1/copia-like"/>
</dbReference>
<proteinExistence type="predicted"/>
<evidence type="ECO:0000256" key="1">
    <source>
        <dbReference type="ARBA" id="ARBA00022722"/>
    </source>
</evidence>
<keyword evidence="6" id="KW-0229">DNA integration</keyword>
<dbReference type="PANTHER" id="PTHR42648:SF11">
    <property type="entry name" value="TRANSPOSON TY4-P GAG-POL POLYPROTEIN"/>
    <property type="match status" value="1"/>
</dbReference>
<accession>A0ABQ5FPI2</accession>
<dbReference type="Pfam" id="PF00665">
    <property type="entry name" value="rve"/>
    <property type="match status" value="1"/>
</dbReference>
<keyword evidence="8" id="KW-0239">DNA-directed DNA polymerase</keyword>
<keyword evidence="12" id="KW-1185">Reference proteome</keyword>
<feature type="domain" description="Integrase catalytic" evidence="10">
    <location>
        <begin position="531"/>
        <end position="644"/>
    </location>
</feature>
<evidence type="ECO:0000256" key="2">
    <source>
        <dbReference type="ARBA" id="ARBA00022723"/>
    </source>
</evidence>
<dbReference type="Proteomes" id="UP001151760">
    <property type="component" value="Unassembled WGS sequence"/>
</dbReference>